<sequence length="144" mass="16072">MQLNVRAGDVVTDFLSAFFNKVYCQCIGIHDTSGVPSEMRHDPTVQILQRSQRSTLKHSSSFSQAGPAGNIRRRLSGQVTTKCQQRANFFTVRIICDIATSLSISLESRWSLNTCSNTSNERDRIDGPKELFLITSLKSSQSRS</sequence>
<name>A0A3M7QY23_BRAPC</name>
<dbReference type="Proteomes" id="UP000276133">
    <property type="component" value="Unassembled WGS sequence"/>
</dbReference>
<dbReference type="EMBL" id="REGN01004759">
    <property type="protein sequence ID" value="RNA16226.1"/>
    <property type="molecule type" value="Genomic_DNA"/>
</dbReference>
<dbReference type="AlphaFoldDB" id="A0A3M7QY23"/>
<reference evidence="1 2" key="1">
    <citation type="journal article" date="2018" name="Sci. Rep.">
        <title>Genomic signatures of local adaptation to the degree of environmental predictability in rotifers.</title>
        <authorList>
            <person name="Franch-Gras L."/>
            <person name="Hahn C."/>
            <person name="Garcia-Roger E.M."/>
            <person name="Carmona M.J."/>
            <person name="Serra M."/>
            <person name="Gomez A."/>
        </authorList>
    </citation>
    <scope>NUCLEOTIDE SEQUENCE [LARGE SCALE GENOMIC DNA]</scope>
    <source>
        <strain evidence="1">HYR1</strain>
    </source>
</reference>
<comment type="caution">
    <text evidence="1">The sequence shown here is derived from an EMBL/GenBank/DDBJ whole genome shotgun (WGS) entry which is preliminary data.</text>
</comment>
<keyword evidence="2" id="KW-1185">Reference proteome</keyword>
<evidence type="ECO:0000313" key="2">
    <source>
        <dbReference type="Proteomes" id="UP000276133"/>
    </source>
</evidence>
<protein>
    <submittedName>
        <fullName evidence="1">Uncharacterized protein</fullName>
    </submittedName>
</protein>
<organism evidence="1 2">
    <name type="scientific">Brachionus plicatilis</name>
    <name type="common">Marine rotifer</name>
    <name type="synonym">Brachionus muelleri</name>
    <dbReference type="NCBI Taxonomy" id="10195"/>
    <lineage>
        <taxon>Eukaryota</taxon>
        <taxon>Metazoa</taxon>
        <taxon>Spiralia</taxon>
        <taxon>Gnathifera</taxon>
        <taxon>Rotifera</taxon>
        <taxon>Eurotatoria</taxon>
        <taxon>Monogononta</taxon>
        <taxon>Pseudotrocha</taxon>
        <taxon>Ploima</taxon>
        <taxon>Brachionidae</taxon>
        <taxon>Brachionus</taxon>
    </lineage>
</organism>
<accession>A0A3M7QY23</accession>
<evidence type="ECO:0000313" key="1">
    <source>
        <dbReference type="EMBL" id="RNA16226.1"/>
    </source>
</evidence>
<gene>
    <name evidence="1" type="ORF">BpHYR1_010419</name>
</gene>
<proteinExistence type="predicted"/>